<dbReference type="Proteomes" id="UP001556367">
    <property type="component" value="Unassembled WGS sequence"/>
</dbReference>
<keyword evidence="3" id="KW-1185">Reference proteome</keyword>
<dbReference type="SUPFAM" id="SSF81383">
    <property type="entry name" value="F-box domain"/>
    <property type="match status" value="1"/>
</dbReference>
<gene>
    <name evidence="2" type="ORF">HGRIS_008918</name>
</gene>
<dbReference type="SUPFAM" id="SSF52047">
    <property type="entry name" value="RNI-like"/>
    <property type="match status" value="1"/>
</dbReference>
<accession>A0ABR3IZX7</accession>
<evidence type="ECO:0000313" key="2">
    <source>
        <dbReference type="EMBL" id="KAL0948788.1"/>
    </source>
</evidence>
<organism evidence="2 3">
    <name type="scientific">Hohenbuehelia grisea</name>
    <dbReference type="NCBI Taxonomy" id="104357"/>
    <lineage>
        <taxon>Eukaryota</taxon>
        <taxon>Fungi</taxon>
        <taxon>Dikarya</taxon>
        <taxon>Basidiomycota</taxon>
        <taxon>Agaricomycotina</taxon>
        <taxon>Agaricomycetes</taxon>
        <taxon>Agaricomycetidae</taxon>
        <taxon>Agaricales</taxon>
        <taxon>Pleurotineae</taxon>
        <taxon>Pleurotaceae</taxon>
        <taxon>Hohenbuehelia</taxon>
    </lineage>
</organism>
<name>A0ABR3IZX7_9AGAR</name>
<reference evidence="3" key="1">
    <citation type="submission" date="2024-06" db="EMBL/GenBank/DDBJ databases">
        <title>Multi-omics analyses provide insights into the biosynthesis of the anticancer antibiotic pleurotin in Hohenbuehelia grisea.</title>
        <authorList>
            <person name="Weaver J.A."/>
            <person name="Alberti F."/>
        </authorList>
    </citation>
    <scope>NUCLEOTIDE SEQUENCE [LARGE SCALE GENOMIC DNA]</scope>
    <source>
        <strain evidence="3">T-177</strain>
    </source>
</reference>
<dbReference type="InterPro" id="IPR001810">
    <property type="entry name" value="F-box_dom"/>
</dbReference>
<dbReference type="InterPro" id="IPR036047">
    <property type="entry name" value="F-box-like_dom_sf"/>
</dbReference>
<proteinExistence type="predicted"/>
<dbReference type="EMBL" id="JASNQZ010000012">
    <property type="protein sequence ID" value="KAL0948788.1"/>
    <property type="molecule type" value="Genomic_DNA"/>
</dbReference>
<feature type="domain" description="F-box" evidence="1">
    <location>
        <begin position="21"/>
        <end position="75"/>
    </location>
</feature>
<protein>
    <recommendedName>
        <fullName evidence="1">F-box domain-containing protein</fullName>
    </recommendedName>
</protein>
<evidence type="ECO:0000313" key="3">
    <source>
        <dbReference type="Proteomes" id="UP001556367"/>
    </source>
</evidence>
<comment type="caution">
    <text evidence="2">The sequence shown here is derived from an EMBL/GenBank/DDBJ whole genome shotgun (WGS) entry which is preliminary data.</text>
</comment>
<sequence>MVRLTSASSLAISSLVPKHTIPDELLLLIFEEASRSEEHKSRCSIETDVFLLATLSQVSRRWHRVAMTPSLWSIIRIRPNDTITPSICLARSHNSLLDIAVEYGYTSVPHPPRVEGQKASSLIAPLLPHIGRWRSLRVSARRTPLRHVIDDLKDAHAGRLEVLEFAQCETEFATVDIGPPLKVFSPNGLPSLRSIRLYGALPMEPASIGIPTTRSLHLVRALDHPLEWDRFYEQLTTASRVENLTISTGRACLSRDKPYPMIELPVVRSLQIDFLSFSHQSTIFEVLNLPDLERLRLSWITDWDVFLDSLCFSAFAVEARFHRVTRLTIRMIQGMPTFVDFRLFGSFPNLEVLYLDDIDDVEPFFAAIEGMWVNEATGESLVAWPMMREIHWVSGARNETDTDQIKALEKSRRISGHPLSIFRE</sequence>
<dbReference type="Gene3D" id="1.20.1280.50">
    <property type="match status" value="1"/>
</dbReference>
<dbReference type="Pfam" id="PF12937">
    <property type="entry name" value="F-box-like"/>
    <property type="match status" value="1"/>
</dbReference>
<evidence type="ECO:0000259" key="1">
    <source>
        <dbReference type="Pfam" id="PF12937"/>
    </source>
</evidence>